<evidence type="ECO:0000313" key="2">
    <source>
        <dbReference type="EMBL" id="ETW83967.1"/>
    </source>
</evidence>
<dbReference type="InParanoid" id="W4KDN8"/>
<keyword evidence="3" id="KW-1185">Reference proteome</keyword>
<proteinExistence type="predicted"/>
<protein>
    <recommendedName>
        <fullName evidence="4">BTB domain-containing protein</fullName>
    </recommendedName>
</protein>
<dbReference type="eggNOG" id="ENOG502SJNW">
    <property type="taxonomic scope" value="Eukaryota"/>
</dbReference>
<dbReference type="HOGENOM" id="CLU_548729_0_0_1"/>
<dbReference type="OrthoDB" id="3363734at2759"/>
<dbReference type="RefSeq" id="XP_009543692.1">
    <property type="nucleotide sequence ID" value="XM_009545397.1"/>
</dbReference>
<feature type="region of interest" description="Disordered" evidence="1">
    <location>
        <begin position="1"/>
        <end position="82"/>
    </location>
</feature>
<gene>
    <name evidence="2" type="ORF">HETIRDRAFT_457952</name>
</gene>
<feature type="compositionally biased region" description="Acidic residues" evidence="1">
    <location>
        <begin position="126"/>
        <end position="146"/>
    </location>
</feature>
<dbReference type="SUPFAM" id="SSF54695">
    <property type="entry name" value="POZ domain"/>
    <property type="match status" value="1"/>
</dbReference>
<reference evidence="2 3" key="1">
    <citation type="journal article" date="2012" name="New Phytol.">
        <title>Insight into trade-off between wood decay and parasitism from the genome of a fungal forest pathogen.</title>
        <authorList>
            <person name="Olson A."/>
            <person name="Aerts A."/>
            <person name="Asiegbu F."/>
            <person name="Belbahri L."/>
            <person name="Bouzid O."/>
            <person name="Broberg A."/>
            <person name="Canback B."/>
            <person name="Coutinho P.M."/>
            <person name="Cullen D."/>
            <person name="Dalman K."/>
            <person name="Deflorio G."/>
            <person name="van Diepen L.T."/>
            <person name="Dunand C."/>
            <person name="Duplessis S."/>
            <person name="Durling M."/>
            <person name="Gonthier P."/>
            <person name="Grimwood J."/>
            <person name="Fossdal C.G."/>
            <person name="Hansson D."/>
            <person name="Henrissat B."/>
            <person name="Hietala A."/>
            <person name="Himmelstrand K."/>
            <person name="Hoffmeister D."/>
            <person name="Hogberg N."/>
            <person name="James T.Y."/>
            <person name="Karlsson M."/>
            <person name="Kohler A."/>
            <person name="Kues U."/>
            <person name="Lee Y.H."/>
            <person name="Lin Y.C."/>
            <person name="Lind M."/>
            <person name="Lindquist E."/>
            <person name="Lombard V."/>
            <person name="Lucas S."/>
            <person name="Lunden K."/>
            <person name="Morin E."/>
            <person name="Murat C."/>
            <person name="Park J."/>
            <person name="Raffaello T."/>
            <person name="Rouze P."/>
            <person name="Salamov A."/>
            <person name="Schmutz J."/>
            <person name="Solheim H."/>
            <person name="Stahlberg J."/>
            <person name="Velez H."/>
            <person name="de Vries R.P."/>
            <person name="Wiebenga A."/>
            <person name="Woodward S."/>
            <person name="Yakovlev I."/>
            <person name="Garbelotto M."/>
            <person name="Martin F."/>
            <person name="Grigoriev I.V."/>
            <person name="Stenlid J."/>
        </authorList>
    </citation>
    <scope>NUCLEOTIDE SEQUENCE [LARGE SCALE GENOMIC DNA]</scope>
    <source>
        <strain evidence="2 3">TC 32-1</strain>
    </source>
</reference>
<dbReference type="GeneID" id="20676874"/>
<name>W4KDN8_HETIT</name>
<feature type="region of interest" description="Disordered" evidence="1">
    <location>
        <begin position="95"/>
        <end position="216"/>
    </location>
</feature>
<dbReference type="AlphaFoldDB" id="W4KDN8"/>
<dbReference type="KEGG" id="hir:HETIRDRAFT_457952"/>
<sequence length="499" mass="53570">MLATQRSHSSRHAPISYPLSPQNSPPQGLDSHSPMSAKTTTRHPRRPSLSSPMSWLSRNSSSASQHAPYTPAAKPVRISEPKLSKTVDSLAHIRNRSLGTGAVVVRTPQEALAGSGVTVDVASDPELQEQDSEDSDIPEEEEEEAESNVVHLNSPPSSPSLPPLPISKSSPTLPLRESPTQPAKPSRPPPPAPASTDSSPRSSLKHRSPSPIPSFFPGVPPLPAHLALPPPPPPPPFDCILLSSVPTNAIDMSKMIVTLETCTATHRTTLTTLTSRPSHLANYLKSLFRSYRDSAASLQSQTSEYASSPDTAFNSIFHQHLASSGLLPQSATNVHLFLDRPSAPYDHILTYLRSPPATIDHVPALPHAVQLHTITTPRIEALVALRDEARYLGLDDLHKLCVDELRTRPATRIRGGSIRSTHTVRDQLSPRSSHESARDTGSPSRSGGGGGAIDARRTSPSDLAAALHHRLAGREQGGELKREGSVAHSARSRPVGNWV</sequence>
<dbReference type="InterPro" id="IPR011333">
    <property type="entry name" value="SKP1/BTB/POZ_sf"/>
</dbReference>
<evidence type="ECO:0000256" key="1">
    <source>
        <dbReference type="SAM" id="MobiDB-lite"/>
    </source>
</evidence>
<feature type="compositionally biased region" description="Basic and acidic residues" evidence="1">
    <location>
        <begin position="472"/>
        <end position="485"/>
    </location>
</feature>
<evidence type="ECO:0008006" key="4">
    <source>
        <dbReference type="Google" id="ProtNLM"/>
    </source>
</evidence>
<feature type="compositionally biased region" description="Polar residues" evidence="1">
    <location>
        <begin position="48"/>
        <end position="67"/>
    </location>
</feature>
<accession>W4KDN8</accession>
<organism evidence="2 3">
    <name type="scientific">Heterobasidion irregulare (strain TC 32-1)</name>
    <dbReference type="NCBI Taxonomy" id="747525"/>
    <lineage>
        <taxon>Eukaryota</taxon>
        <taxon>Fungi</taxon>
        <taxon>Dikarya</taxon>
        <taxon>Basidiomycota</taxon>
        <taxon>Agaricomycotina</taxon>
        <taxon>Agaricomycetes</taxon>
        <taxon>Russulales</taxon>
        <taxon>Bondarzewiaceae</taxon>
        <taxon>Heterobasidion</taxon>
        <taxon>Heterobasidion annosum species complex</taxon>
    </lineage>
</organism>
<dbReference type="EMBL" id="KI925456">
    <property type="protein sequence ID" value="ETW83967.1"/>
    <property type="molecule type" value="Genomic_DNA"/>
</dbReference>
<feature type="region of interest" description="Disordered" evidence="1">
    <location>
        <begin position="413"/>
        <end position="499"/>
    </location>
</feature>
<feature type="compositionally biased region" description="Low complexity" evidence="1">
    <location>
        <begin position="166"/>
        <end position="184"/>
    </location>
</feature>
<evidence type="ECO:0000313" key="3">
    <source>
        <dbReference type="Proteomes" id="UP000030671"/>
    </source>
</evidence>
<dbReference type="Proteomes" id="UP000030671">
    <property type="component" value="Unassembled WGS sequence"/>
</dbReference>
<dbReference type="Gene3D" id="3.30.710.10">
    <property type="entry name" value="Potassium Channel Kv1.1, Chain A"/>
    <property type="match status" value="1"/>
</dbReference>
<feature type="compositionally biased region" description="Pro residues" evidence="1">
    <location>
        <begin position="156"/>
        <end position="165"/>
    </location>
</feature>